<organism evidence="1 2">
    <name type="scientific">Rhizophagus irregularis (strain DAOM 181602 / DAOM 197198 / MUCL 43194)</name>
    <name type="common">Arbuscular mycorrhizal fungus</name>
    <name type="synonym">Glomus intraradices</name>
    <dbReference type="NCBI Taxonomy" id="747089"/>
    <lineage>
        <taxon>Eukaryota</taxon>
        <taxon>Fungi</taxon>
        <taxon>Fungi incertae sedis</taxon>
        <taxon>Mucoromycota</taxon>
        <taxon>Glomeromycotina</taxon>
        <taxon>Glomeromycetes</taxon>
        <taxon>Glomerales</taxon>
        <taxon>Glomeraceae</taxon>
        <taxon>Rhizophagus</taxon>
    </lineage>
</organism>
<sequence length="225" mass="26172">MCKISMIVILFQISDDLEYGNNGYHKYLFDHIPLKYLLKRILNYGKEMIILSQACKFSSVKNAKTFATLIDSSVGTKEVVHIIFKGMPLIDGGVDPRISKSCEGFTNLSDYFARIAGDWFIIEEQPYYDDIETNNEHGNFTINCLRIGDVVMMQIQDYNECYVIVEAIFSHNGNDNKLYVFIIVKWFEETYQIKLVCPIYRIQTDNRWRHVFPLSAIDLINNAIY</sequence>
<gene>
    <name evidence="1" type="ORF">GLOIN_2v1817981</name>
</gene>
<evidence type="ECO:0008006" key="3">
    <source>
        <dbReference type="Google" id="ProtNLM"/>
    </source>
</evidence>
<reference evidence="1 2" key="2">
    <citation type="journal article" date="2018" name="New Phytol.">
        <title>High intraspecific genome diversity in the model arbuscular mycorrhizal symbiont Rhizophagus irregularis.</title>
        <authorList>
            <person name="Chen E.C.H."/>
            <person name="Morin E."/>
            <person name="Beaudet D."/>
            <person name="Noel J."/>
            <person name="Yildirir G."/>
            <person name="Ndikumana S."/>
            <person name="Charron P."/>
            <person name="St-Onge C."/>
            <person name="Giorgi J."/>
            <person name="Kruger M."/>
            <person name="Marton T."/>
            <person name="Ropars J."/>
            <person name="Grigoriev I.V."/>
            <person name="Hainaut M."/>
            <person name="Henrissat B."/>
            <person name="Roux C."/>
            <person name="Martin F."/>
            <person name="Corradi N."/>
        </authorList>
    </citation>
    <scope>NUCLEOTIDE SEQUENCE [LARGE SCALE GENOMIC DNA]</scope>
    <source>
        <strain evidence="1 2">DAOM 197198</strain>
    </source>
</reference>
<comment type="caution">
    <text evidence="1">The sequence shown here is derived from an EMBL/GenBank/DDBJ whole genome shotgun (WGS) entry which is preliminary data.</text>
</comment>
<proteinExistence type="predicted"/>
<dbReference type="AlphaFoldDB" id="A0A2P4QHQ5"/>
<evidence type="ECO:0000313" key="2">
    <source>
        <dbReference type="Proteomes" id="UP000018888"/>
    </source>
</evidence>
<reference evidence="1 2" key="1">
    <citation type="journal article" date="2013" name="Proc. Natl. Acad. Sci. U.S.A.">
        <title>Genome of an arbuscular mycorrhizal fungus provides insight into the oldest plant symbiosis.</title>
        <authorList>
            <person name="Tisserant E."/>
            <person name="Malbreil M."/>
            <person name="Kuo A."/>
            <person name="Kohler A."/>
            <person name="Symeonidi A."/>
            <person name="Balestrini R."/>
            <person name="Charron P."/>
            <person name="Duensing N."/>
            <person name="Frei Dit Frey N."/>
            <person name="Gianinazzi-Pearson V."/>
            <person name="Gilbert L.B."/>
            <person name="Handa Y."/>
            <person name="Herr J.R."/>
            <person name="Hijri M."/>
            <person name="Koul R."/>
            <person name="Kawaguchi M."/>
            <person name="Krajinski F."/>
            <person name="Lammers P.J."/>
            <person name="Masclaux F.G."/>
            <person name="Murat C."/>
            <person name="Morin E."/>
            <person name="Ndikumana S."/>
            <person name="Pagni M."/>
            <person name="Petitpierre D."/>
            <person name="Requena N."/>
            <person name="Rosikiewicz P."/>
            <person name="Riley R."/>
            <person name="Saito K."/>
            <person name="San Clemente H."/>
            <person name="Shapiro H."/>
            <person name="van Tuinen D."/>
            <person name="Becard G."/>
            <person name="Bonfante P."/>
            <person name="Paszkowski U."/>
            <person name="Shachar-Hill Y.Y."/>
            <person name="Tuskan G.A."/>
            <person name="Young P.W."/>
            <person name="Sanders I.R."/>
            <person name="Henrissat B."/>
            <person name="Rensing S.A."/>
            <person name="Grigoriev I.V."/>
            <person name="Corradi N."/>
            <person name="Roux C."/>
            <person name="Martin F."/>
        </authorList>
    </citation>
    <scope>NUCLEOTIDE SEQUENCE [LARGE SCALE GENOMIC DNA]</scope>
    <source>
        <strain evidence="1 2">DAOM 197198</strain>
    </source>
</reference>
<protein>
    <recommendedName>
        <fullName evidence="3">BAH domain-containing protein</fullName>
    </recommendedName>
</protein>
<dbReference type="Proteomes" id="UP000018888">
    <property type="component" value="Unassembled WGS sequence"/>
</dbReference>
<evidence type="ECO:0000313" key="1">
    <source>
        <dbReference type="EMBL" id="POG77167.1"/>
    </source>
</evidence>
<dbReference type="EMBL" id="AUPC02000043">
    <property type="protein sequence ID" value="POG77167.1"/>
    <property type="molecule type" value="Genomic_DNA"/>
</dbReference>
<accession>A0A2P4QHQ5</accession>
<keyword evidence="2" id="KW-1185">Reference proteome</keyword>
<name>A0A2P4QHQ5_RHIID</name>